<evidence type="ECO:0000313" key="10">
    <source>
        <dbReference type="EMBL" id="MDY3558635.1"/>
    </source>
</evidence>
<dbReference type="Pfam" id="PF04851">
    <property type="entry name" value="ResIII"/>
    <property type="match status" value="1"/>
</dbReference>
<organism evidence="10 11">
    <name type="scientific">Gemmata algarum</name>
    <dbReference type="NCBI Taxonomy" id="2975278"/>
    <lineage>
        <taxon>Bacteria</taxon>
        <taxon>Pseudomonadati</taxon>
        <taxon>Planctomycetota</taxon>
        <taxon>Planctomycetia</taxon>
        <taxon>Gemmatales</taxon>
        <taxon>Gemmataceae</taxon>
        <taxon>Gemmata</taxon>
    </lineage>
</organism>
<keyword evidence="6" id="KW-0347">Helicase</keyword>
<dbReference type="SUPFAM" id="SSF109604">
    <property type="entry name" value="HD-domain/PDEase-like"/>
    <property type="match status" value="1"/>
</dbReference>
<evidence type="ECO:0000256" key="3">
    <source>
        <dbReference type="ARBA" id="ARBA00022723"/>
    </source>
</evidence>
<keyword evidence="5" id="KW-0378">Hydrolase</keyword>
<dbReference type="InterPro" id="IPR006483">
    <property type="entry name" value="CRISPR-assoc_Cas3_HD"/>
</dbReference>
<dbReference type="InterPro" id="IPR027417">
    <property type="entry name" value="P-loop_NTPase"/>
</dbReference>
<dbReference type="InterPro" id="IPR006935">
    <property type="entry name" value="Helicase/UvrB_N"/>
</dbReference>
<sequence length="882" mass="98880">MNKNEFATAFATLAGTPGPFPWQWELYKRFIVGDIPASCNLPTGLGKTSVIHVWLLALSVNNKLPRRLVYVVNRRTVVDQTTNEVENLRERLPDVPEVEAALWALCSTRPEKPDPKKDRPLAISTLRGQFADNREWSADPSRPAVICGTVDMIGSRLLFSGYGCGFKTRPLHAGFLGQDALIVHDEAHLEPAFQELLVEIEKEQQRCKDFRPLRVVELTATSRADGPPPFTLSDEDYKDETVQRRVGAKKALHLQPNKDEKKLADEIADLALKHKESGSAILVFVRKVDDVDKVTKKLPKGSFEQLTGTLRGLERDDLVKKPIFQRFLPPSNRNTTAAPQPGTVYLVCTSAGEVGVNISADHLVCDLSTFESMAQRFGRVNRFGERTDTEIHVVHPREADFDGENTIDVRRMRTLTLLLQLNGQGSPAALGMLDPKARQEAFAPTPTILPVSDILFDAWALTTIRAKLPGRPLVEAYLHGISDDQPQTTIAWREEVDVLTEDILQLNKLDPETVLELFPLKPHEELSGPTHGRSKVFEQLEEIAARDAKQEPDKRLSAWVIDTDGTVTVHTLSKLVEKDRQNKPVVGLGGRTVLLPPRAGGFSGGLLKGDEPYTKDITYDVSDELFLDTEKKERRRIRLWENDTALSEVRKVMRLVRVINIPVGGADEDAEGRSWYWFERPRGGDDEGSKSAATKDPIALDHHTKDVTDSTRRIVSALGLPGELHKLLVIAAQFHDLGKQREVWQRSIGNPKPKGPPWFAKSGRDWTPREITDYRHEFGSLIDVTFEKEFTDLVNDDLRAFVLHVIATHHGRGRPHFPEAESFDPERSDNSARTVAREVPQRFARLQRQYGRWGLAYLESLLRAADYAASAKPSAFVTEGVK</sequence>
<keyword evidence="4" id="KW-0547">Nucleotide-binding</keyword>
<evidence type="ECO:0000256" key="6">
    <source>
        <dbReference type="ARBA" id="ARBA00022806"/>
    </source>
</evidence>
<proteinExistence type="inferred from homology"/>
<evidence type="ECO:0000313" key="11">
    <source>
        <dbReference type="Proteomes" id="UP001272242"/>
    </source>
</evidence>
<dbReference type="SMART" id="SM00490">
    <property type="entry name" value="HELICc"/>
    <property type="match status" value="1"/>
</dbReference>
<accession>A0ABU5EU01</accession>
<dbReference type="InterPro" id="IPR013444">
    <property type="entry name" value="Helicase_Cas3_CRISPR-ass_Anaes"/>
</dbReference>
<dbReference type="NCBIfam" id="TIGR02621">
    <property type="entry name" value="cas3_GSU0051"/>
    <property type="match status" value="1"/>
</dbReference>
<dbReference type="Gene3D" id="3.40.50.300">
    <property type="entry name" value="P-loop containing nucleotide triphosphate hydrolases"/>
    <property type="match status" value="2"/>
</dbReference>
<dbReference type="Pfam" id="PF22590">
    <property type="entry name" value="Cas3-like_C_2"/>
    <property type="match status" value="1"/>
</dbReference>
<gene>
    <name evidence="10" type="primary">cas3u</name>
    <name evidence="10" type="ORF">R5W23_005776</name>
</gene>
<evidence type="ECO:0000256" key="5">
    <source>
        <dbReference type="ARBA" id="ARBA00022801"/>
    </source>
</evidence>
<dbReference type="Gene3D" id="1.10.3210.30">
    <property type="match status" value="1"/>
</dbReference>
<evidence type="ECO:0000256" key="1">
    <source>
        <dbReference type="ARBA" id="ARBA00006847"/>
    </source>
</evidence>
<evidence type="ECO:0000256" key="8">
    <source>
        <dbReference type="ARBA" id="ARBA00023118"/>
    </source>
</evidence>
<evidence type="ECO:0000256" key="4">
    <source>
        <dbReference type="ARBA" id="ARBA00022741"/>
    </source>
</evidence>
<keyword evidence="8" id="KW-0051">Antiviral defense</keyword>
<evidence type="ECO:0000256" key="2">
    <source>
        <dbReference type="ARBA" id="ARBA00009046"/>
    </source>
</evidence>
<keyword evidence="11" id="KW-1185">Reference proteome</keyword>
<evidence type="ECO:0000259" key="9">
    <source>
        <dbReference type="PROSITE" id="PS51643"/>
    </source>
</evidence>
<protein>
    <submittedName>
        <fullName evidence="10">Type I-U CRISPR-associated helicase/endonuclease Cas3</fullName>
    </submittedName>
</protein>
<comment type="similarity">
    <text evidence="2">In the central section; belongs to the CRISPR-associated helicase Cas3 family.</text>
</comment>
<dbReference type="RefSeq" id="WP_320685532.1">
    <property type="nucleotide sequence ID" value="NZ_JAXBLV010000045.1"/>
</dbReference>
<keyword evidence="3" id="KW-0479">Metal-binding</keyword>
<dbReference type="InterPro" id="IPR038257">
    <property type="entry name" value="CRISPR-assoc_Cas3_HD_sf"/>
</dbReference>
<evidence type="ECO:0000256" key="7">
    <source>
        <dbReference type="ARBA" id="ARBA00022840"/>
    </source>
</evidence>
<feature type="domain" description="HD Cas3-type" evidence="9">
    <location>
        <begin position="693"/>
        <end position="868"/>
    </location>
</feature>
<name>A0ABU5EU01_9BACT</name>
<dbReference type="SUPFAM" id="SSF52540">
    <property type="entry name" value="P-loop containing nucleoside triphosphate hydrolases"/>
    <property type="match status" value="1"/>
</dbReference>
<comment type="caution">
    <text evidence="10">The sequence shown here is derived from an EMBL/GenBank/DDBJ whole genome shotgun (WGS) entry which is preliminary data.</text>
</comment>
<reference evidence="11" key="1">
    <citation type="journal article" date="2023" name="Mar. Drugs">
        <title>Gemmata algarum, a Novel Planctomycete Isolated from an Algal Mat, Displays Antimicrobial Activity.</title>
        <authorList>
            <person name="Kumar G."/>
            <person name="Kallscheuer N."/>
            <person name="Kashif M."/>
            <person name="Ahamad S."/>
            <person name="Jagadeeshwari U."/>
            <person name="Pannikurungottu S."/>
            <person name="Haufschild T."/>
            <person name="Kabuu M."/>
            <person name="Sasikala C."/>
            <person name="Jogler C."/>
            <person name="Ramana C."/>
        </authorList>
    </citation>
    <scope>NUCLEOTIDE SEQUENCE [LARGE SCALE GENOMIC DNA]</scope>
    <source>
        <strain evidence="11">JC673</strain>
    </source>
</reference>
<dbReference type="EMBL" id="JAXBLV010000045">
    <property type="protein sequence ID" value="MDY3558635.1"/>
    <property type="molecule type" value="Genomic_DNA"/>
</dbReference>
<dbReference type="NCBIfam" id="TIGR01596">
    <property type="entry name" value="cas3_HD"/>
    <property type="match status" value="1"/>
</dbReference>
<keyword evidence="7" id="KW-0067">ATP-binding</keyword>
<dbReference type="Proteomes" id="UP001272242">
    <property type="component" value="Unassembled WGS sequence"/>
</dbReference>
<dbReference type="PROSITE" id="PS51643">
    <property type="entry name" value="HD_CAS3"/>
    <property type="match status" value="1"/>
</dbReference>
<comment type="similarity">
    <text evidence="1">In the N-terminal section; belongs to the CRISPR-associated nuclease Cas3-HD family.</text>
</comment>
<dbReference type="InterPro" id="IPR001650">
    <property type="entry name" value="Helicase_C-like"/>
</dbReference>
<dbReference type="InterPro" id="IPR054712">
    <property type="entry name" value="Cas3-like_dom"/>
</dbReference>